<evidence type="ECO:0000256" key="5">
    <source>
        <dbReference type="ARBA" id="ARBA00022989"/>
    </source>
</evidence>
<organism evidence="8 9">
    <name type="scientific">Rivihabitans pingtungensis</name>
    <dbReference type="NCBI Taxonomy" id="1054498"/>
    <lineage>
        <taxon>Bacteria</taxon>
        <taxon>Pseudomonadati</taxon>
        <taxon>Pseudomonadota</taxon>
        <taxon>Betaproteobacteria</taxon>
        <taxon>Neisseriales</taxon>
        <taxon>Aquaspirillaceae</taxon>
        <taxon>Rivihabitans</taxon>
    </lineage>
</organism>
<feature type="transmembrane region" description="Helical" evidence="7">
    <location>
        <begin position="6"/>
        <end position="29"/>
    </location>
</feature>
<dbReference type="Pfam" id="PF01810">
    <property type="entry name" value="LysE"/>
    <property type="match status" value="1"/>
</dbReference>
<dbReference type="OrthoDB" id="9804822at2"/>
<dbReference type="Proteomes" id="UP000247555">
    <property type="component" value="Unassembled WGS sequence"/>
</dbReference>
<dbReference type="AlphaFoldDB" id="A0A318KD20"/>
<evidence type="ECO:0000256" key="7">
    <source>
        <dbReference type="SAM" id="Phobius"/>
    </source>
</evidence>
<keyword evidence="3" id="KW-1003">Cell membrane</keyword>
<feature type="transmembrane region" description="Helical" evidence="7">
    <location>
        <begin position="41"/>
        <end position="64"/>
    </location>
</feature>
<evidence type="ECO:0000256" key="1">
    <source>
        <dbReference type="ARBA" id="ARBA00004651"/>
    </source>
</evidence>
<keyword evidence="5 7" id="KW-1133">Transmembrane helix</keyword>
<dbReference type="PIRSF" id="PIRSF006324">
    <property type="entry name" value="LeuE"/>
    <property type="match status" value="1"/>
</dbReference>
<gene>
    <name evidence="8" type="ORF">DFR34_13427</name>
</gene>
<proteinExistence type="inferred from homology"/>
<accession>A0A318KD20</accession>
<dbReference type="PANTHER" id="PTHR30086:SF14">
    <property type="entry name" value="HOMOSERINE_HOMOSERINE LACTONE EFFLUX PROTEIN"/>
    <property type="match status" value="1"/>
</dbReference>
<reference evidence="8 9" key="1">
    <citation type="submission" date="2018-05" db="EMBL/GenBank/DDBJ databases">
        <title>Genomic Encyclopedia of Type Strains, Phase IV (KMG-IV): sequencing the most valuable type-strain genomes for metagenomic binning, comparative biology and taxonomic classification.</title>
        <authorList>
            <person name="Goeker M."/>
        </authorList>
    </citation>
    <scope>NUCLEOTIDE SEQUENCE [LARGE SCALE GENOMIC DNA]</scope>
    <source>
        <strain evidence="8 9">DSM 29661</strain>
    </source>
</reference>
<evidence type="ECO:0000256" key="4">
    <source>
        <dbReference type="ARBA" id="ARBA00022692"/>
    </source>
</evidence>
<feature type="transmembrane region" description="Helical" evidence="7">
    <location>
        <begin position="70"/>
        <end position="88"/>
    </location>
</feature>
<comment type="caution">
    <text evidence="8">The sequence shown here is derived from an EMBL/GenBank/DDBJ whole genome shotgun (WGS) entry which is preliminary data.</text>
</comment>
<keyword evidence="6 7" id="KW-0472">Membrane</keyword>
<evidence type="ECO:0000313" key="8">
    <source>
        <dbReference type="EMBL" id="PXX74079.1"/>
    </source>
</evidence>
<dbReference type="GO" id="GO:0042970">
    <property type="term" value="F:homoserine transmembrane transporter activity"/>
    <property type="evidence" value="ECO:0007669"/>
    <property type="project" value="TreeGrafter"/>
</dbReference>
<evidence type="ECO:0000256" key="6">
    <source>
        <dbReference type="ARBA" id="ARBA00023136"/>
    </source>
</evidence>
<name>A0A318KD20_9NEIS</name>
<dbReference type="PANTHER" id="PTHR30086">
    <property type="entry name" value="ARGININE EXPORTER PROTEIN ARGO"/>
    <property type="match status" value="1"/>
</dbReference>
<comment type="similarity">
    <text evidence="2">Belongs to the Rht family.</text>
</comment>
<dbReference type="GO" id="GO:0005886">
    <property type="term" value="C:plasma membrane"/>
    <property type="evidence" value="ECO:0007669"/>
    <property type="project" value="UniProtKB-SubCell"/>
</dbReference>
<keyword evidence="4 7" id="KW-0812">Transmembrane</keyword>
<protein>
    <submittedName>
        <fullName evidence="8">Threonine/homoserine/homoserine lactone efflux protein</fullName>
    </submittedName>
</protein>
<evidence type="ECO:0000256" key="2">
    <source>
        <dbReference type="ARBA" id="ARBA00007928"/>
    </source>
</evidence>
<dbReference type="RefSeq" id="WP_110392147.1">
    <property type="nucleotide sequence ID" value="NZ_CALCOA010000065.1"/>
</dbReference>
<dbReference type="InterPro" id="IPR001123">
    <property type="entry name" value="LeuE-type"/>
</dbReference>
<keyword evidence="9" id="KW-1185">Reference proteome</keyword>
<comment type="subcellular location">
    <subcellularLocation>
        <location evidence="1">Cell membrane</location>
        <topology evidence="1">Multi-pass membrane protein</topology>
    </subcellularLocation>
</comment>
<evidence type="ECO:0000313" key="9">
    <source>
        <dbReference type="Proteomes" id="UP000247555"/>
    </source>
</evidence>
<evidence type="ECO:0000256" key="3">
    <source>
        <dbReference type="ARBA" id="ARBA00022475"/>
    </source>
</evidence>
<sequence>MPLSTWLIYFATVLVVSATPGPNMLLAMTHGIRFGLRRTTPTLLGLLLALALIMGLSAAGLGALLVTSEWLFGLVKYAGAAYLLWLGIKTWRSQPQALAEGEAEAQAGSGWAGFRTGFLVAMSNPKAIVFFTALFPQFMDPAQPQGPQLLILAATFFVIETSWQCAYAAGGARLKAWLNSPRRLKLMNRVAGGSFIAAGVALTRASSQAHA</sequence>
<dbReference type="EMBL" id="QJKI01000034">
    <property type="protein sequence ID" value="PXX74079.1"/>
    <property type="molecule type" value="Genomic_DNA"/>
</dbReference>